<dbReference type="GO" id="GO:0046872">
    <property type="term" value="F:metal ion binding"/>
    <property type="evidence" value="ECO:0007669"/>
    <property type="project" value="UniProtKB-KW"/>
</dbReference>
<dbReference type="Gene3D" id="3.40.720.10">
    <property type="entry name" value="Alkaline Phosphatase, subunit A"/>
    <property type="match status" value="1"/>
</dbReference>
<dbReference type="PANTHER" id="PTHR10342:SF274">
    <property type="entry name" value="ARYLSULFATASE B"/>
    <property type="match status" value="1"/>
</dbReference>
<dbReference type="Proteomes" id="UP000664859">
    <property type="component" value="Unassembled WGS sequence"/>
</dbReference>
<evidence type="ECO:0000256" key="1">
    <source>
        <dbReference type="ARBA" id="ARBA00022723"/>
    </source>
</evidence>
<evidence type="ECO:0000313" key="4">
    <source>
        <dbReference type="EMBL" id="KAG5181438.1"/>
    </source>
</evidence>
<sequence>MASARGYDRFFGYLGGGNDHWTYKINKLSKGSCGRPSLDLWHNGAPATDKVPHHTCGVASQDGCWYEDALFEQQVTGAINDHADLNTTQPLFLTWAPHAVHVPLQPIAAQEAKFDFIDFPSRRKRIGRVVSTLKRRGLWDTTLLVKGFNSEGGVRSNAFMAGGFVPEAQRGSVANGLMGIEDFYATSAGGGGDVARDLVVVSDGHQPQAVIDRLGYKLIVGETSSKVFQQIEPVQSSESQKQCWPAD</sequence>
<comment type="caution">
    <text evidence="4">The sequence shown here is derived from an EMBL/GenBank/DDBJ whole genome shotgun (WGS) entry which is preliminary data.</text>
</comment>
<name>A0A835YVH5_9STRA</name>
<dbReference type="InterPro" id="IPR017850">
    <property type="entry name" value="Alkaline_phosphatase_core_sf"/>
</dbReference>
<evidence type="ECO:0000256" key="2">
    <source>
        <dbReference type="ARBA" id="ARBA00022837"/>
    </source>
</evidence>
<evidence type="ECO:0000313" key="5">
    <source>
        <dbReference type="Proteomes" id="UP000664859"/>
    </source>
</evidence>
<dbReference type="EMBL" id="JAFCMP010000330">
    <property type="protein sequence ID" value="KAG5181438.1"/>
    <property type="molecule type" value="Genomic_DNA"/>
</dbReference>
<dbReference type="OrthoDB" id="195633at2759"/>
<dbReference type="PANTHER" id="PTHR10342">
    <property type="entry name" value="ARYLSULFATASE"/>
    <property type="match status" value="1"/>
</dbReference>
<dbReference type="SUPFAM" id="SSF53649">
    <property type="entry name" value="Alkaline phosphatase-like"/>
    <property type="match status" value="1"/>
</dbReference>
<keyword evidence="5" id="KW-1185">Reference proteome</keyword>
<evidence type="ECO:0008006" key="6">
    <source>
        <dbReference type="Google" id="ProtNLM"/>
    </source>
</evidence>
<organism evidence="4 5">
    <name type="scientific">Tribonema minus</name>
    <dbReference type="NCBI Taxonomy" id="303371"/>
    <lineage>
        <taxon>Eukaryota</taxon>
        <taxon>Sar</taxon>
        <taxon>Stramenopiles</taxon>
        <taxon>Ochrophyta</taxon>
        <taxon>PX clade</taxon>
        <taxon>Xanthophyceae</taxon>
        <taxon>Tribonematales</taxon>
        <taxon>Tribonemataceae</taxon>
        <taxon>Tribonema</taxon>
    </lineage>
</organism>
<keyword evidence="3" id="KW-0325">Glycoprotein</keyword>
<dbReference type="AlphaFoldDB" id="A0A835YVH5"/>
<keyword evidence="2" id="KW-0106">Calcium</keyword>
<proteinExistence type="predicted"/>
<accession>A0A835YVH5</accession>
<gene>
    <name evidence="4" type="ORF">JKP88DRAFT_321364</name>
</gene>
<dbReference type="InterPro" id="IPR047115">
    <property type="entry name" value="ARSB"/>
</dbReference>
<reference evidence="4" key="1">
    <citation type="submission" date="2021-02" db="EMBL/GenBank/DDBJ databases">
        <title>First Annotated Genome of the Yellow-green Alga Tribonema minus.</title>
        <authorList>
            <person name="Mahan K.M."/>
        </authorList>
    </citation>
    <scope>NUCLEOTIDE SEQUENCE</scope>
    <source>
        <strain evidence="4">UTEX B ZZ1240</strain>
    </source>
</reference>
<evidence type="ECO:0000256" key="3">
    <source>
        <dbReference type="ARBA" id="ARBA00023180"/>
    </source>
</evidence>
<keyword evidence="1" id="KW-0479">Metal-binding</keyword>
<dbReference type="GO" id="GO:0008484">
    <property type="term" value="F:sulfuric ester hydrolase activity"/>
    <property type="evidence" value="ECO:0007669"/>
    <property type="project" value="InterPro"/>
</dbReference>
<protein>
    <recommendedName>
        <fullName evidence="6">Sulfatase N-terminal domain-containing protein</fullName>
    </recommendedName>
</protein>